<evidence type="ECO:0000313" key="2">
    <source>
        <dbReference type="Proteomes" id="UP001164539"/>
    </source>
</evidence>
<keyword evidence="2" id="KW-1185">Reference proteome</keyword>
<name>A0ACC1XAU3_MELAZ</name>
<protein>
    <submittedName>
        <fullName evidence="1">BAG family molecular chaperone regulator</fullName>
    </submittedName>
</protein>
<sequence length="469" mass="52575">MASHHLHHHHHHHLPHQQQQLLNPAATAALATSNSCCCNSCSYQAPHSTEPLLQAIVSQLLQQQQQQQEGVGGRACCQAQTYRTHQEQNFHQRKQNCQYQQQEKIILSSLLCRIDALEASLQSFSLSSTSNKCSSFTLRDMAARVIQIHFRAFLVRRSRTLRQLKELALIKSSFNSLKLSVSKKTHFDFQAVSRKAMDLLLKLDSIQGFDPMIRDGKRSISNDLIKFLEFVDGFAVKRLEISCKAAKNVGFVGNSSKSRVLKSSCVELGRDQAHAINKLPDRIENIHGFSRIIKSEDEDVELEGFHQLINDEEEENHRVSRIKNGGLMKKQVLAQPRVKKSVTFAENGNVYAVFGNGNSSGSISSGDGSLTDESVSGDDSGQGTEVEEIRGLPNETEDEENEEENGESSQSNNWGRNLTRILRSEGRNEINGDYCNVEDEQFVFSAPVPVKMESRADLMKKRKAVKIVT</sequence>
<gene>
    <name evidence="1" type="ORF">OWV82_020924</name>
</gene>
<accession>A0ACC1XAU3</accession>
<reference evidence="1 2" key="1">
    <citation type="journal article" date="2023" name="Science">
        <title>Complex scaffold remodeling in plant triterpene biosynthesis.</title>
        <authorList>
            <person name="De La Pena R."/>
            <person name="Hodgson H."/>
            <person name="Liu J.C."/>
            <person name="Stephenson M.J."/>
            <person name="Martin A.C."/>
            <person name="Owen C."/>
            <person name="Harkess A."/>
            <person name="Leebens-Mack J."/>
            <person name="Jimenez L.E."/>
            <person name="Osbourn A."/>
            <person name="Sattely E.S."/>
        </authorList>
    </citation>
    <scope>NUCLEOTIDE SEQUENCE [LARGE SCALE GENOMIC DNA]</scope>
    <source>
        <strain evidence="2">cv. JPN11</strain>
        <tissue evidence="1">Leaf</tissue>
    </source>
</reference>
<evidence type="ECO:0000313" key="1">
    <source>
        <dbReference type="EMBL" id="KAJ4707400.1"/>
    </source>
</evidence>
<organism evidence="1 2">
    <name type="scientific">Melia azedarach</name>
    <name type="common">Chinaberry tree</name>
    <dbReference type="NCBI Taxonomy" id="155640"/>
    <lineage>
        <taxon>Eukaryota</taxon>
        <taxon>Viridiplantae</taxon>
        <taxon>Streptophyta</taxon>
        <taxon>Embryophyta</taxon>
        <taxon>Tracheophyta</taxon>
        <taxon>Spermatophyta</taxon>
        <taxon>Magnoliopsida</taxon>
        <taxon>eudicotyledons</taxon>
        <taxon>Gunneridae</taxon>
        <taxon>Pentapetalae</taxon>
        <taxon>rosids</taxon>
        <taxon>malvids</taxon>
        <taxon>Sapindales</taxon>
        <taxon>Meliaceae</taxon>
        <taxon>Melia</taxon>
    </lineage>
</organism>
<proteinExistence type="predicted"/>
<dbReference type="Proteomes" id="UP001164539">
    <property type="component" value="Chromosome 11"/>
</dbReference>
<dbReference type="EMBL" id="CM051404">
    <property type="protein sequence ID" value="KAJ4707400.1"/>
    <property type="molecule type" value="Genomic_DNA"/>
</dbReference>
<comment type="caution">
    <text evidence="1">The sequence shown here is derived from an EMBL/GenBank/DDBJ whole genome shotgun (WGS) entry which is preliminary data.</text>
</comment>